<accession>A0A1A6GJA9</accession>
<dbReference type="GO" id="GO:0006412">
    <property type="term" value="P:translation"/>
    <property type="evidence" value="ECO:0007669"/>
    <property type="project" value="InterPro"/>
</dbReference>
<sequence length="128" mass="14650">MDTSPDLAGGTDCDVMSDRSEEEEVIGACEELWRLHYHSHRGTHNMYHKDWPLTEAGTVTQCYRNMGPWHCAGEPSSIRIMKVEETAVGKCKWAAIKFHDSKIKFLLPHPAAIHHREAQYLLLDPEIH</sequence>
<name>A0A1A6GJA9_NEOLE</name>
<evidence type="ECO:0000313" key="2">
    <source>
        <dbReference type="Proteomes" id="UP000092124"/>
    </source>
</evidence>
<dbReference type="GO" id="GO:0005840">
    <property type="term" value="C:ribosome"/>
    <property type="evidence" value="ECO:0007669"/>
    <property type="project" value="InterPro"/>
</dbReference>
<dbReference type="SUPFAM" id="SSF160374">
    <property type="entry name" value="RplX-like"/>
    <property type="match status" value="1"/>
</dbReference>
<organism evidence="1 2">
    <name type="scientific">Neotoma lepida</name>
    <name type="common">Desert woodrat</name>
    <dbReference type="NCBI Taxonomy" id="56216"/>
    <lineage>
        <taxon>Eukaryota</taxon>
        <taxon>Metazoa</taxon>
        <taxon>Chordata</taxon>
        <taxon>Craniata</taxon>
        <taxon>Vertebrata</taxon>
        <taxon>Euteleostomi</taxon>
        <taxon>Mammalia</taxon>
        <taxon>Eutheria</taxon>
        <taxon>Euarchontoglires</taxon>
        <taxon>Glires</taxon>
        <taxon>Rodentia</taxon>
        <taxon>Myomorpha</taxon>
        <taxon>Muroidea</taxon>
        <taxon>Cricetidae</taxon>
        <taxon>Neotominae</taxon>
        <taxon>Neotoma</taxon>
    </lineage>
</organism>
<dbReference type="OrthoDB" id="1294322at2759"/>
<dbReference type="GO" id="GO:0003735">
    <property type="term" value="F:structural constituent of ribosome"/>
    <property type="evidence" value="ECO:0007669"/>
    <property type="project" value="InterPro"/>
</dbReference>
<dbReference type="InterPro" id="IPR021138">
    <property type="entry name" value="Ribosomal_eL20_eukaryotes"/>
</dbReference>
<dbReference type="AlphaFoldDB" id="A0A1A6GJA9"/>
<keyword evidence="2" id="KW-1185">Reference proteome</keyword>
<evidence type="ECO:0000313" key="1">
    <source>
        <dbReference type="EMBL" id="OBS66296.1"/>
    </source>
</evidence>
<dbReference type="Gene3D" id="3.10.20.10">
    <property type="match status" value="1"/>
</dbReference>
<dbReference type="Proteomes" id="UP000092124">
    <property type="component" value="Unassembled WGS sequence"/>
</dbReference>
<dbReference type="EMBL" id="LZPO01087330">
    <property type="protein sequence ID" value="OBS66296.1"/>
    <property type="molecule type" value="Genomic_DNA"/>
</dbReference>
<dbReference type="STRING" id="56216.A0A1A6GJA9"/>
<reference evidence="1 2" key="1">
    <citation type="submission" date="2016-06" db="EMBL/GenBank/DDBJ databases">
        <title>The Draft Genome Sequence and Annotation of the Desert Woodrat Neotoma lepida.</title>
        <authorList>
            <person name="Campbell M."/>
            <person name="Oakeson K.F."/>
            <person name="Yandell M."/>
            <person name="Halpert J.R."/>
            <person name="Dearing D."/>
        </authorList>
    </citation>
    <scope>NUCLEOTIDE SEQUENCE [LARGE SCALE GENOMIC DNA]</scope>
    <source>
        <strain evidence="1">417</strain>
        <tissue evidence="1">Liver</tissue>
    </source>
</reference>
<gene>
    <name evidence="1" type="ORF">A6R68_05163</name>
</gene>
<dbReference type="PANTHER" id="PTHR10052">
    <property type="entry name" value="60S RIBOSOMAL PROTEIN L18A"/>
    <property type="match status" value="1"/>
</dbReference>
<comment type="caution">
    <text evidence="1">The sequence shown here is derived from an EMBL/GenBank/DDBJ whole genome shotgun (WGS) entry which is preliminary data.</text>
</comment>
<protein>
    <submittedName>
        <fullName evidence="1">Uncharacterized protein</fullName>
    </submittedName>
</protein>
<proteinExistence type="predicted"/>